<dbReference type="InterPro" id="IPR032867">
    <property type="entry name" value="DYW_dom"/>
</dbReference>
<evidence type="ECO:0000256" key="1">
    <source>
        <dbReference type="ARBA" id="ARBA00022737"/>
    </source>
</evidence>
<feature type="repeat" description="PPR" evidence="2">
    <location>
        <begin position="167"/>
        <end position="201"/>
    </location>
</feature>
<keyword evidence="1" id="KW-0677">Repeat</keyword>
<evidence type="ECO:0000313" key="5">
    <source>
        <dbReference type="Proteomes" id="UP001497512"/>
    </source>
</evidence>
<dbReference type="Pfam" id="PF01535">
    <property type="entry name" value="PPR"/>
    <property type="match status" value="2"/>
</dbReference>
<dbReference type="Proteomes" id="UP001497512">
    <property type="component" value="Chromosome 18"/>
</dbReference>
<name>A0ABP0U1G4_9BRYO</name>
<dbReference type="InterPro" id="IPR002885">
    <property type="entry name" value="PPR_rpt"/>
</dbReference>
<sequence>MPGKHSQITKQNILESLHDVYCCYMCNVTSSVCNVLELLTNEDCAQGHTTTIGLYIESICMLENQQNTCRGCGGLGRRCKRTEDVQLFHHEMFSGGDGREIAFGSTSDAPQGIAFGSTWDALGFIRLEKVGKCNMLKTVLNACASVVALEEASCVHYQIIECGCDSDVYVVNSLVDMYAKCESMEDAWRVFNKMPSQNIVTWTAVIVGHVKCREGQKALELFPQMQHKQIIQSGFKSDVFVGGTLVDMCANCRSMEDDWSVFKKQMCENGLQPNDITFICLLSACSHAGLVDEGICCYASVVTDYMISAKLEHHTCIVDLLDHAGQEAENMVMAMPYCHTSTKFISRIVRRAIMVRDTNHFHHFEDCVCSCMDYW</sequence>
<dbReference type="PANTHER" id="PTHR47926">
    <property type="entry name" value="PENTATRICOPEPTIDE REPEAT-CONTAINING PROTEIN"/>
    <property type="match status" value="1"/>
</dbReference>
<feature type="repeat" description="PPR" evidence="2">
    <location>
        <begin position="238"/>
        <end position="273"/>
    </location>
</feature>
<protein>
    <recommendedName>
        <fullName evidence="3">DYW domain-containing protein</fullName>
    </recommendedName>
</protein>
<evidence type="ECO:0000259" key="3">
    <source>
        <dbReference type="Pfam" id="PF14432"/>
    </source>
</evidence>
<evidence type="ECO:0000313" key="4">
    <source>
        <dbReference type="EMBL" id="CAK9210410.1"/>
    </source>
</evidence>
<organism evidence="4 5">
    <name type="scientific">Sphagnum troendelagicum</name>
    <dbReference type="NCBI Taxonomy" id="128251"/>
    <lineage>
        <taxon>Eukaryota</taxon>
        <taxon>Viridiplantae</taxon>
        <taxon>Streptophyta</taxon>
        <taxon>Embryophyta</taxon>
        <taxon>Bryophyta</taxon>
        <taxon>Sphagnophytina</taxon>
        <taxon>Sphagnopsida</taxon>
        <taxon>Sphagnales</taxon>
        <taxon>Sphagnaceae</taxon>
        <taxon>Sphagnum</taxon>
    </lineage>
</organism>
<proteinExistence type="predicted"/>
<dbReference type="NCBIfam" id="TIGR00756">
    <property type="entry name" value="PPR"/>
    <property type="match status" value="1"/>
</dbReference>
<reference evidence="4" key="1">
    <citation type="submission" date="2024-02" db="EMBL/GenBank/DDBJ databases">
        <authorList>
            <consortium name="ELIXIR-Norway"/>
            <consortium name="Elixir Norway"/>
        </authorList>
    </citation>
    <scope>NUCLEOTIDE SEQUENCE</scope>
</reference>
<dbReference type="InterPro" id="IPR046960">
    <property type="entry name" value="PPR_At4g14850-like_plant"/>
</dbReference>
<dbReference type="Pfam" id="PF14432">
    <property type="entry name" value="DYW_deaminase"/>
    <property type="match status" value="1"/>
</dbReference>
<keyword evidence="5" id="KW-1185">Reference proteome</keyword>
<dbReference type="Gene3D" id="1.25.40.10">
    <property type="entry name" value="Tetratricopeptide repeat domain"/>
    <property type="match status" value="2"/>
</dbReference>
<dbReference type="PROSITE" id="PS51375">
    <property type="entry name" value="PPR"/>
    <property type="match status" value="2"/>
</dbReference>
<feature type="domain" description="DYW" evidence="3">
    <location>
        <begin position="337"/>
        <end position="375"/>
    </location>
</feature>
<accession>A0ABP0U1G4</accession>
<evidence type="ECO:0000256" key="2">
    <source>
        <dbReference type="PROSITE-ProRule" id="PRU00708"/>
    </source>
</evidence>
<dbReference type="EMBL" id="OZ019910">
    <property type="protein sequence ID" value="CAK9210410.1"/>
    <property type="molecule type" value="Genomic_DNA"/>
</dbReference>
<dbReference type="InterPro" id="IPR011990">
    <property type="entry name" value="TPR-like_helical_dom_sf"/>
</dbReference>
<gene>
    <name evidence="4" type="ORF">CSSPTR1EN2_LOCUS10146</name>
</gene>